<dbReference type="InterPro" id="IPR008979">
    <property type="entry name" value="Galactose-bd-like_sf"/>
</dbReference>
<reference evidence="2" key="2">
    <citation type="submission" date="2021-09" db="EMBL/GenBank/DDBJ databases">
        <authorList>
            <person name="Gilroy R."/>
        </authorList>
    </citation>
    <scope>NUCLEOTIDE SEQUENCE</scope>
    <source>
        <strain evidence="2">CHK121-7720</strain>
    </source>
</reference>
<organism evidence="2 3">
    <name type="scientific">Barnesiella viscericola</name>
    <dbReference type="NCBI Taxonomy" id="397865"/>
    <lineage>
        <taxon>Bacteria</taxon>
        <taxon>Pseudomonadati</taxon>
        <taxon>Bacteroidota</taxon>
        <taxon>Bacteroidia</taxon>
        <taxon>Bacteroidales</taxon>
        <taxon>Barnesiellaceae</taxon>
        <taxon>Barnesiella</taxon>
    </lineage>
</organism>
<feature type="signal peptide" evidence="1">
    <location>
        <begin position="1"/>
        <end position="28"/>
    </location>
</feature>
<dbReference type="SUPFAM" id="SSF49785">
    <property type="entry name" value="Galactose-binding domain-like"/>
    <property type="match status" value="2"/>
</dbReference>
<name>A0A921SU65_9BACT</name>
<evidence type="ECO:0000256" key="1">
    <source>
        <dbReference type="SAM" id="SignalP"/>
    </source>
</evidence>
<dbReference type="AlphaFoldDB" id="A0A921SU65"/>
<accession>A0A921SU65</accession>
<proteinExistence type="predicted"/>
<keyword evidence="1" id="KW-0732">Signal</keyword>
<sequence>MKNMKIEHLLKSTALSLAVFALPMAANAQEWSWECEAEEASEIVYGKISDATAEGNLVSGGQYVEELSTAKGSHLGFMVSDVPAAGMYDLSISYISMQERFLLIQVADREPIVVDCDEITGGWNGVPATETNEETGEEIDRPGVATKTIPVYIPYSGDVDLYIYAFEGYSQSTGGNICFAPNIDKIALTPSDAELVETPAEMTPIEIEAEDFTSASGTAGVMTEKYEAYPSQAGMTLRGAGRATYLINAPEAGSYALYLDYTTCQTRWIYIKVNSQVKQYLEFSEKTQTWGDVPETPDETKPLVYRKATLIYLEAGENTLILNSYNGPTSEHGDSPNFDKLTIRKVQADMEIPATEVIAYPFDYTSLATLSSSAGEMMPEFTDKNEHTSATLNVNSATFDAKMPYPIMLTGYAIASSNNMENWKVKASADGNEWVDLTSTIASTEGNFELRNVEFSQESPLAYQYFRLEATADENINLAEWQLFGSPYISAERALPDDLFMGNGYLTASENGWNANEDFGEKYQYVIDGLLSTKFTTDQVKSPTEKNPIWLQYELEDMALAQSYSLTVPWSYTDRNPKDWTLYGYSVDEDNWVVLDQRQGMDFATPSSTLVFNIANPVNCYGFKLEITANNGSHDNTHLTAWQVFAEKQNLPDAIEENRIDNSVNAFGTTGLIHLSSTEVAPYQIYNLSGVCLAQGEVKEAVEIQAPAGVYIVLIDNQAKKVLVK</sequence>
<evidence type="ECO:0000313" key="2">
    <source>
        <dbReference type="EMBL" id="HJG88640.1"/>
    </source>
</evidence>
<dbReference type="EMBL" id="DYUD01000014">
    <property type="protein sequence ID" value="HJG88640.1"/>
    <property type="molecule type" value="Genomic_DNA"/>
</dbReference>
<gene>
    <name evidence="2" type="ORF">K8U91_04075</name>
</gene>
<protein>
    <recommendedName>
        <fullName evidence="4">F5/8 type C domain-containing protein</fullName>
    </recommendedName>
</protein>
<dbReference type="Gene3D" id="2.60.120.260">
    <property type="entry name" value="Galactose-binding domain-like"/>
    <property type="match status" value="4"/>
</dbReference>
<comment type="caution">
    <text evidence="2">The sequence shown here is derived from an EMBL/GenBank/DDBJ whole genome shotgun (WGS) entry which is preliminary data.</text>
</comment>
<evidence type="ECO:0008006" key="4">
    <source>
        <dbReference type="Google" id="ProtNLM"/>
    </source>
</evidence>
<reference evidence="2" key="1">
    <citation type="journal article" date="2021" name="PeerJ">
        <title>Extensive microbial diversity within the chicken gut microbiome revealed by metagenomics and culture.</title>
        <authorList>
            <person name="Gilroy R."/>
            <person name="Ravi A."/>
            <person name="Getino M."/>
            <person name="Pursley I."/>
            <person name="Horton D.L."/>
            <person name="Alikhan N.F."/>
            <person name="Baker D."/>
            <person name="Gharbi K."/>
            <person name="Hall N."/>
            <person name="Watson M."/>
            <person name="Adriaenssens E.M."/>
            <person name="Foster-Nyarko E."/>
            <person name="Jarju S."/>
            <person name="Secka A."/>
            <person name="Antonio M."/>
            <person name="Oren A."/>
            <person name="Chaudhuri R.R."/>
            <person name="La Ragione R."/>
            <person name="Hildebrand F."/>
            <person name="Pallen M.J."/>
        </authorList>
    </citation>
    <scope>NUCLEOTIDE SEQUENCE</scope>
    <source>
        <strain evidence="2">CHK121-7720</strain>
    </source>
</reference>
<dbReference type="RefSeq" id="WP_273305692.1">
    <property type="nucleotide sequence ID" value="NZ_DYUD01000014.1"/>
</dbReference>
<feature type="chain" id="PRO_5036711573" description="F5/8 type C domain-containing protein" evidence="1">
    <location>
        <begin position="29"/>
        <end position="725"/>
    </location>
</feature>
<dbReference type="Proteomes" id="UP000757103">
    <property type="component" value="Unassembled WGS sequence"/>
</dbReference>
<evidence type="ECO:0000313" key="3">
    <source>
        <dbReference type="Proteomes" id="UP000757103"/>
    </source>
</evidence>